<reference evidence="4" key="1">
    <citation type="journal article" date="2019" name="Int. J. Syst. Evol. Microbiol.">
        <title>The Global Catalogue of Microorganisms (GCM) 10K type strain sequencing project: providing services to taxonomists for standard genome sequencing and annotation.</title>
        <authorList>
            <consortium name="The Broad Institute Genomics Platform"/>
            <consortium name="The Broad Institute Genome Sequencing Center for Infectious Disease"/>
            <person name="Wu L."/>
            <person name="Ma J."/>
        </authorList>
    </citation>
    <scope>NUCLEOTIDE SEQUENCE [LARGE SCALE GENOMIC DNA]</scope>
    <source>
        <strain evidence="4">JCM 16545</strain>
    </source>
</reference>
<dbReference type="SUPFAM" id="SSF51182">
    <property type="entry name" value="RmlC-like cupins"/>
    <property type="match status" value="1"/>
</dbReference>
<comment type="caution">
    <text evidence="3">The sequence shown here is derived from an EMBL/GenBank/DDBJ whole genome shotgun (WGS) entry which is preliminary data.</text>
</comment>
<dbReference type="RefSeq" id="WP_377094888.1">
    <property type="nucleotide sequence ID" value="NZ_JBHSJM010000001.1"/>
</dbReference>
<dbReference type="InterPro" id="IPR051610">
    <property type="entry name" value="GPI/OXD"/>
</dbReference>
<proteinExistence type="predicted"/>
<name>A0ABW5DZS4_9BACT</name>
<organism evidence="3 4">
    <name type="scientific">Rubritalea spongiae</name>
    <dbReference type="NCBI Taxonomy" id="430797"/>
    <lineage>
        <taxon>Bacteria</taxon>
        <taxon>Pseudomonadati</taxon>
        <taxon>Verrucomicrobiota</taxon>
        <taxon>Verrucomicrobiia</taxon>
        <taxon>Verrucomicrobiales</taxon>
        <taxon>Rubritaleaceae</taxon>
        <taxon>Rubritalea</taxon>
    </lineage>
</organism>
<dbReference type="Proteomes" id="UP001597297">
    <property type="component" value="Unassembled WGS sequence"/>
</dbReference>
<protein>
    <submittedName>
        <fullName evidence="3">Cupin domain-containing protein</fullName>
    </submittedName>
</protein>
<evidence type="ECO:0000259" key="2">
    <source>
        <dbReference type="Pfam" id="PF07883"/>
    </source>
</evidence>
<evidence type="ECO:0000313" key="3">
    <source>
        <dbReference type="EMBL" id="MFD2275143.1"/>
    </source>
</evidence>
<dbReference type="InterPro" id="IPR014710">
    <property type="entry name" value="RmlC-like_jellyroll"/>
</dbReference>
<feature type="domain" description="Cupin type-2" evidence="2">
    <location>
        <begin position="41"/>
        <end position="108"/>
    </location>
</feature>
<dbReference type="EMBL" id="JBHUJC010000003">
    <property type="protein sequence ID" value="MFD2275143.1"/>
    <property type="molecule type" value="Genomic_DNA"/>
</dbReference>
<dbReference type="PANTHER" id="PTHR35848:SF6">
    <property type="entry name" value="CUPIN TYPE-2 DOMAIN-CONTAINING PROTEIN"/>
    <property type="match status" value="1"/>
</dbReference>
<accession>A0ABW5DZS4</accession>
<dbReference type="PANTHER" id="PTHR35848">
    <property type="entry name" value="OXALATE-BINDING PROTEIN"/>
    <property type="match status" value="1"/>
</dbReference>
<keyword evidence="4" id="KW-1185">Reference proteome</keyword>
<dbReference type="Gene3D" id="2.60.120.10">
    <property type="entry name" value="Jelly Rolls"/>
    <property type="match status" value="1"/>
</dbReference>
<evidence type="ECO:0000313" key="4">
    <source>
        <dbReference type="Proteomes" id="UP001597297"/>
    </source>
</evidence>
<dbReference type="InterPro" id="IPR013096">
    <property type="entry name" value="Cupin_2"/>
</dbReference>
<keyword evidence="1" id="KW-0479">Metal-binding</keyword>
<evidence type="ECO:0000256" key="1">
    <source>
        <dbReference type="ARBA" id="ARBA00022723"/>
    </source>
</evidence>
<sequence length="132" mass="14851">MFIEDKDIIAEPADMGLNEFFSHHLLNQGAPSKDIILIRGTIKPGFGHDFHYHEDREEFLYILKGSIEQWIGEEKRLLGPGDVLYVPAGTIHGSYNVGDEDAQLLAIFNNKNAEAELATDVSQQEPWASIRN</sequence>
<dbReference type="Pfam" id="PF07883">
    <property type="entry name" value="Cupin_2"/>
    <property type="match status" value="1"/>
</dbReference>
<dbReference type="InterPro" id="IPR011051">
    <property type="entry name" value="RmlC_Cupin_sf"/>
</dbReference>
<gene>
    <name evidence="3" type="ORF">ACFSQZ_01570</name>
</gene>